<dbReference type="Gene3D" id="1.20.1250.20">
    <property type="entry name" value="MFS general substrate transporter like domains"/>
    <property type="match status" value="2"/>
</dbReference>
<evidence type="ECO:0000256" key="1">
    <source>
        <dbReference type="ARBA" id="ARBA00004141"/>
    </source>
</evidence>
<dbReference type="GO" id="GO:0016020">
    <property type="term" value="C:membrane"/>
    <property type="evidence" value="ECO:0007669"/>
    <property type="project" value="UniProtKB-SubCell"/>
</dbReference>
<dbReference type="Proteomes" id="UP000813385">
    <property type="component" value="Unassembled WGS sequence"/>
</dbReference>
<comment type="subcellular location">
    <subcellularLocation>
        <location evidence="1">Membrane</location>
        <topology evidence="1">Multi-pass membrane protein</topology>
    </subcellularLocation>
</comment>
<dbReference type="Pfam" id="PF07690">
    <property type="entry name" value="MFS_1"/>
    <property type="match status" value="1"/>
</dbReference>
<evidence type="ECO:0000256" key="4">
    <source>
        <dbReference type="ARBA" id="ARBA00022989"/>
    </source>
</evidence>
<keyword evidence="4 6" id="KW-1133">Transmembrane helix</keyword>
<feature type="transmembrane region" description="Helical" evidence="6">
    <location>
        <begin position="170"/>
        <end position="188"/>
    </location>
</feature>
<dbReference type="InterPro" id="IPR036259">
    <property type="entry name" value="MFS_trans_sf"/>
</dbReference>
<feature type="transmembrane region" description="Helical" evidence="6">
    <location>
        <begin position="224"/>
        <end position="248"/>
    </location>
</feature>
<feature type="transmembrane region" description="Helical" evidence="6">
    <location>
        <begin position="200"/>
        <end position="218"/>
    </location>
</feature>
<keyword evidence="5 6" id="KW-0472">Membrane</keyword>
<name>A0A8K0X4R7_9PEZI</name>
<dbReference type="FunFam" id="1.20.1250.20:FF:000057">
    <property type="entry name" value="MFS general substrate transporter"/>
    <property type="match status" value="1"/>
</dbReference>
<dbReference type="InterPro" id="IPR020846">
    <property type="entry name" value="MFS_dom"/>
</dbReference>
<feature type="transmembrane region" description="Helical" evidence="6">
    <location>
        <begin position="370"/>
        <end position="390"/>
    </location>
</feature>
<evidence type="ECO:0000256" key="6">
    <source>
        <dbReference type="SAM" id="Phobius"/>
    </source>
</evidence>
<evidence type="ECO:0000313" key="9">
    <source>
        <dbReference type="Proteomes" id="UP000813385"/>
    </source>
</evidence>
<dbReference type="GO" id="GO:0022857">
    <property type="term" value="F:transmembrane transporter activity"/>
    <property type="evidence" value="ECO:0007669"/>
    <property type="project" value="InterPro"/>
</dbReference>
<gene>
    <name evidence="8" type="ORF">B0T11DRAFT_282665</name>
</gene>
<feature type="transmembrane region" description="Helical" evidence="6">
    <location>
        <begin position="402"/>
        <end position="423"/>
    </location>
</feature>
<dbReference type="PANTHER" id="PTHR43791:SF38">
    <property type="entry name" value="MAJOR FACILITATOR SUPERFAMILY (MFS) PROFILE DOMAIN-CONTAINING PROTEIN"/>
    <property type="match status" value="1"/>
</dbReference>
<evidence type="ECO:0000256" key="2">
    <source>
        <dbReference type="ARBA" id="ARBA00022448"/>
    </source>
</evidence>
<keyword evidence="9" id="KW-1185">Reference proteome</keyword>
<comment type="caution">
    <text evidence="8">The sequence shown here is derived from an EMBL/GenBank/DDBJ whole genome shotgun (WGS) entry which is preliminary data.</text>
</comment>
<feature type="transmembrane region" description="Helical" evidence="6">
    <location>
        <begin position="260"/>
        <end position="281"/>
    </location>
</feature>
<dbReference type="FunFam" id="1.20.1250.20:FF:000394">
    <property type="entry name" value="MFS general substrate transporter"/>
    <property type="match status" value="1"/>
</dbReference>
<sequence length="569" mass="62205">MSPPQPLGNPLPTGRGDRGGRCVALLSFKGPRVKALGAAQVYYPHQHLCFFFLHAPFSIITTVASSTSTFSLLRLPQPAAATMTDFDKSEVSAKENRADDYSDQVDPELAEAIRNYVPGTTEERKLVRKIDAFLMPCLWIMYILNYVDRTNIGNAKIAGMSKDLSLTDDQYAWVISIFFFGYLACEIPSNMILSRTRPSIFLPSIMLLWGALCAVMAVSNSYGALMAFRLILGCIESGFFPGVLYLLSCWYTRAELGKRFAIFYTAAVLSGAFGGLLAGAITGHLDMAHGIRGWKWLFIVEGVATVGVAIGAYFILLDYPLTSKRLTPEERRLAHIRIVADGAASGTASVQTRLSHWQAFIAAIADPRSWVYLVLFMLTVGAGTVSYFIPTITVTLGYTATQAQYMTIPIYIVAAVVLNIVAWNSDRILERRWHTATMLGVGFIAATVCATVTHSVVRYTMMCLIAAGIWSSIPLILSWTSATISMPAEKRAIVLALVNAFGNFSSVYGSRIWPSHDSPAYRMGFGVTAGFLGAGMILAILVPILCKAFNWKGTKAERDLQASAEEESE</sequence>
<organism evidence="8 9">
    <name type="scientific">Plectosphaerella cucumerina</name>
    <dbReference type="NCBI Taxonomy" id="40658"/>
    <lineage>
        <taxon>Eukaryota</taxon>
        <taxon>Fungi</taxon>
        <taxon>Dikarya</taxon>
        <taxon>Ascomycota</taxon>
        <taxon>Pezizomycotina</taxon>
        <taxon>Sordariomycetes</taxon>
        <taxon>Hypocreomycetidae</taxon>
        <taxon>Glomerellales</taxon>
        <taxon>Plectosphaerellaceae</taxon>
        <taxon>Plectosphaerella</taxon>
    </lineage>
</organism>
<dbReference type="PANTHER" id="PTHR43791">
    <property type="entry name" value="PERMEASE-RELATED"/>
    <property type="match status" value="1"/>
</dbReference>
<dbReference type="AlphaFoldDB" id="A0A8K0X4R7"/>
<evidence type="ECO:0000313" key="8">
    <source>
        <dbReference type="EMBL" id="KAH7363479.1"/>
    </source>
</evidence>
<feature type="transmembrane region" description="Helical" evidence="6">
    <location>
        <begin position="525"/>
        <end position="546"/>
    </location>
</feature>
<dbReference type="EMBL" id="JAGPXD010000003">
    <property type="protein sequence ID" value="KAH7363479.1"/>
    <property type="molecule type" value="Genomic_DNA"/>
</dbReference>
<evidence type="ECO:0000259" key="7">
    <source>
        <dbReference type="PROSITE" id="PS50850"/>
    </source>
</evidence>
<feature type="domain" description="Major facilitator superfamily (MFS) profile" evidence="7">
    <location>
        <begin position="134"/>
        <end position="547"/>
    </location>
</feature>
<protein>
    <submittedName>
        <fullName evidence="8">Phthalate transporter</fullName>
    </submittedName>
</protein>
<dbReference type="InterPro" id="IPR011701">
    <property type="entry name" value="MFS"/>
</dbReference>
<feature type="transmembrane region" description="Helical" evidence="6">
    <location>
        <begin position="492"/>
        <end position="513"/>
    </location>
</feature>
<accession>A0A8K0X4R7</accession>
<evidence type="ECO:0000256" key="3">
    <source>
        <dbReference type="ARBA" id="ARBA00022692"/>
    </source>
</evidence>
<evidence type="ECO:0000256" key="5">
    <source>
        <dbReference type="ARBA" id="ARBA00023136"/>
    </source>
</evidence>
<feature type="transmembrane region" description="Helical" evidence="6">
    <location>
        <begin position="459"/>
        <end position="480"/>
    </location>
</feature>
<reference evidence="8" key="1">
    <citation type="journal article" date="2021" name="Nat. Commun.">
        <title>Genetic determinants of endophytism in the Arabidopsis root mycobiome.</title>
        <authorList>
            <person name="Mesny F."/>
            <person name="Miyauchi S."/>
            <person name="Thiergart T."/>
            <person name="Pickel B."/>
            <person name="Atanasova L."/>
            <person name="Karlsson M."/>
            <person name="Huettel B."/>
            <person name="Barry K.W."/>
            <person name="Haridas S."/>
            <person name="Chen C."/>
            <person name="Bauer D."/>
            <person name="Andreopoulos W."/>
            <person name="Pangilinan J."/>
            <person name="LaButti K."/>
            <person name="Riley R."/>
            <person name="Lipzen A."/>
            <person name="Clum A."/>
            <person name="Drula E."/>
            <person name="Henrissat B."/>
            <person name="Kohler A."/>
            <person name="Grigoriev I.V."/>
            <person name="Martin F.M."/>
            <person name="Hacquard S."/>
        </authorList>
    </citation>
    <scope>NUCLEOTIDE SEQUENCE</scope>
    <source>
        <strain evidence="8">MPI-CAGE-AT-0016</strain>
    </source>
</reference>
<dbReference type="SUPFAM" id="SSF103473">
    <property type="entry name" value="MFS general substrate transporter"/>
    <property type="match status" value="1"/>
</dbReference>
<dbReference type="OrthoDB" id="2985014at2759"/>
<feature type="transmembrane region" description="Helical" evidence="6">
    <location>
        <begin position="293"/>
        <end position="316"/>
    </location>
</feature>
<keyword evidence="3 6" id="KW-0812">Transmembrane</keyword>
<feature type="transmembrane region" description="Helical" evidence="6">
    <location>
        <begin position="130"/>
        <end position="147"/>
    </location>
</feature>
<dbReference type="PROSITE" id="PS50850">
    <property type="entry name" value="MFS"/>
    <property type="match status" value="1"/>
</dbReference>
<feature type="transmembrane region" description="Helical" evidence="6">
    <location>
        <begin position="435"/>
        <end position="453"/>
    </location>
</feature>
<proteinExistence type="predicted"/>
<keyword evidence="2" id="KW-0813">Transport</keyword>